<dbReference type="CDD" id="cd01949">
    <property type="entry name" value="GGDEF"/>
    <property type="match status" value="1"/>
</dbReference>
<proteinExistence type="predicted"/>
<keyword evidence="1" id="KW-1133">Transmembrane helix</keyword>
<dbReference type="EMBL" id="JACSQK010000005">
    <property type="protein sequence ID" value="MBD7961158.1"/>
    <property type="molecule type" value="Genomic_DNA"/>
</dbReference>
<evidence type="ECO:0000256" key="1">
    <source>
        <dbReference type="SAM" id="Phobius"/>
    </source>
</evidence>
<keyword evidence="4" id="KW-1185">Reference proteome</keyword>
<dbReference type="Pfam" id="PF00990">
    <property type="entry name" value="GGDEF"/>
    <property type="match status" value="1"/>
</dbReference>
<dbReference type="SUPFAM" id="SSF55073">
    <property type="entry name" value="Nucleotide cyclase"/>
    <property type="match status" value="1"/>
</dbReference>
<feature type="transmembrane region" description="Helical" evidence="1">
    <location>
        <begin position="20"/>
        <end position="45"/>
    </location>
</feature>
<dbReference type="PANTHER" id="PTHR44757">
    <property type="entry name" value="DIGUANYLATE CYCLASE DGCP"/>
    <property type="match status" value="1"/>
</dbReference>
<protein>
    <submittedName>
        <fullName evidence="3">Diguanylate cyclase</fullName>
    </submittedName>
</protein>
<dbReference type="InterPro" id="IPR000160">
    <property type="entry name" value="GGDEF_dom"/>
</dbReference>
<dbReference type="InterPro" id="IPR052155">
    <property type="entry name" value="Biofilm_reg_signaling"/>
</dbReference>
<dbReference type="SMART" id="SM00267">
    <property type="entry name" value="GGDEF"/>
    <property type="match status" value="1"/>
</dbReference>
<comment type="caution">
    <text evidence="3">The sequence shown here is derived from an EMBL/GenBank/DDBJ whole genome shotgun (WGS) entry which is preliminary data.</text>
</comment>
<organism evidence="3 4">
    <name type="scientific">Comamonas avium</name>
    <dbReference type="NCBI Taxonomy" id="2762231"/>
    <lineage>
        <taxon>Bacteria</taxon>
        <taxon>Pseudomonadati</taxon>
        <taxon>Pseudomonadota</taxon>
        <taxon>Betaproteobacteria</taxon>
        <taxon>Burkholderiales</taxon>
        <taxon>Comamonadaceae</taxon>
        <taxon>Comamonas</taxon>
    </lineage>
</organism>
<dbReference type="PROSITE" id="PS50887">
    <property type="entry name" value="GGDEF"/>
    <property type="match status" value="1"/>
</dbReference>
<gene>
    <name evidence="3" type="ORF">H9646_11740</name>
</gene>
<feature type="transmembrane region" description="Helical" evidence="1">
    <location>
        <begin position="298"/>
        <end position="321"/>
    </location>
</feature>
<dbReference type="Proteomes" id="UP000634919">
    <property type="component" value="Unassembled WGS sequence"/>
</dbReference>
<dbReference type="NCBIfam" id="TIGR00254">
    <property type="entry name" value="GGDEF"/>
    <property type="match status" value="1"/>
</dbReference>
<keyword evidence="1" id="KW-0472">Membrane</keyword>
<reference evidence="3 4" key="1">
    <citation type="submission" date="2020-08" db="EMBL/GenBank/DDBJ databases">
        <title>A Genomic Blueprint of the Chicken Gut Microbiome.</title>
        <authorList>
            <person name="Gilroy R."/>
            <person name="Ravi A."/>
            <person name="Getino M."/>
            <person name="Pursley I."/>
            <person name="Horton D.L."/>
            <person name="Alikhan N.-F."/>
            <person name="Baker D."/>
            <person name="Gharbi K."/>
            <person name="Hall N."/>
            <person name="Watson M."/>
            <person name="Adriaenssens E.M."/>
            <person name="Foster-Nyarko E."/>
            <person name="Jarju S."/>
            <person name="Secka A."/>
            <person name="Antonio M."/>
            <person name="Oren A."/>
            <person name="Chaudhuri R."/>
            <person name="La Ragione R.M."/>
            <person name="Hildebrand F."/>
            <person name="Pallen M.J."/>
        </authorList>
    </citation>
    <scope>NUCLEOTIDE SEQUENCE [LARGE SCALE GENOMIC DNA]</scope>
    <source>
        <strain evidence="3 4">Sa2CVA6</strain>
    </source>
</reference>
<dbReference type="InterPro" id="IPR043128">
    <property type="entry name" value="Rev_trsase/Diguanyl_cyclase"/>
</dbReference>
<accession>A0ABR8SCG5</accession>
<evidence type="ECO:0000313" key="4">
    <source>
        <dbReference type="Proteomes" id="UP000634919"/>
    </source>
</evidence>
<dbReference type="RefSeq" id="WP_191723546.1">
    <property type="nucleotide sequence ID" value="NZ_JACSQK010000005.1"/>
</dbReference>
<sequence length="664" mass="72304">MNRKISFAKQPPDGSQSSWYGLRAAVCVTVALVVAAMALCGFFLVRVFDARTQERLVAFQSLEADLWARMLTARVEAHQRLLTSIAQGVHTSLLDKPEVLDALMQQDGSMLRLFESLHVALPTGSISNHGAVGAVAEVDTPGLDALRRTIADGKPTVSFVQSVEDAQHLRMLLSVPIRRTDGSVSGALAAIVKLPLAALMPELVEPDQGLQYMLLDSEGLVLAHSDATQRWKNVSDVMGVHASDWKALSKPSSPNADTRIWGELLATRVGLPLPQWQAVVLRDMSADKQMDQGLPLKVWAGLGGGALLLTLLAGWMLWGWLAPWPKKTGLKVHGVQVQPEHEDVFEAQEQDTSAAQPQVIQAGAMAMFEGVPSAMLLEQDGQVIVATPLVAVMLGYFGQDADQLTLAQLVESPGVLSTVRQALEELGSYEGALQLRKKDGDWVLVKVLAWSSSQLPSATLWRLHLPWRQQRGAPLPADAHVWRDGLTGLPNREAFMWELQSWVFDSMQPVKSDPSSAMVRVPSQGCLLFADVDHLGMMNEVTSREMGNKILRHIGRLLASQTQPLGSLARLGGDEFAVMLPGISLAHVQGLGQALCDAVWRWQPSWGGERHWVSISIGVVAVDAQRHTPEQALRAADMACYEAKRRGRCQVAVGQITAHPTLEV</sequence>
<keyword evidence="1" id="KW-0812">Transmembrane</keyword>
<feature type="domain" description="GGDEF" evidence="2">
    <location>
        <begin position="523"/>
        <end position="656"/>
    </location>
</feature>
<dbReference type="Gene3D" id="3.30.70.270">
    <property type="match status" value="1"/>
</dbReference>
<name>A0ABR8SCG5_9BURK</name>
<evidence type="ECO:0000259" key="2">
    <source>
        <dbReference type="PROSITE" id="PS50887"/>
    </source>
</evidence>
<dbReference type="InterPro" id="IPR029787">
    <property type="entry name" value="Nucleotide_cyclase"/>
</dbReference>
<dbReference type="PANTHER" id="PTHR44757:SF2">
    <property type="entry name" value="BIOFILM ARCHITECTURE MAINTENANCE PROTEIN MBAA"/>
    <property type="match status" value="1"/>
</dbReference>
<evidence type="ECO:0000313" key="3">
    <source>
        <dbReference type="EMBL" id="MBD7961158.1"/>
    </source>
</evidence>
<dbReference type="CDD" id="cd18773">
    <property type="entry name" value="PDC1_HK_sensor"/>
    <property type="match status" value="1"/>
</dbReference>